<evidence type="ECO:0000256" key="5">
    <source>
        <dbReference type="SAM" id="Phobius"/>
    </source>
</evidence>
<feature type="transmembrane region" description="Helical" evidence="5">
    <location>
        <begin position="282"/>
        <end position="305"/>
    </location>
</feature>
<keyword evidence="3 5" id="KW-1133">Transmembrane helix</keyword>
<evidence type="ECO:0000259" key="6">
    <source>
        <dbReference type="Pfam" id="PF00916"/>
    </source>
</evidence>
<dbReference type="PANTHER" id="PTHR11814">
    <property type="entry name" value="SULFATE TRANSPORTER"/>
    <property type="match status" value="1"/>
</dbReference>
<keyword evidence="2 5" id="KW-0812">Transmembrane</keyword>
<dbReference type="InterPro" id="IPR011547">
    <property type="entry name" value="SLC26A/SulP_dom"/>
</dbReference>
<feature type="transmembrane region" description="Helical" evidence="5">
    <location>
        <begin position="351"/>
        <end position="373"/>
    </location>
</feature>
<dbReference type="SUPFAM" id="SSF52091">
    <property type="entry name" value="SpoIIaa-like"/>
    <property type="match status" value="1"/>
</dbReference>
<dbReference type="RefSeq" id="XP_017784960.1">
    <property type="nucleotide sequence ID" value="XM_017929471.1"/>
</dbReference>
<protein>
    <submittedName>
        <fullName evidence="8">Sodium-independent sulfate anion transporter-like isoform X1</fullName>
    </submittedName>
</protein>
<keyword evidence="4 5" id="KW-0472">Membrane</keyword>
<feature type="transmembrane region" description="Helical" evidence="5">
    <location>
        <begin position="31"/>
        <end position="55"/>
    </location>
</feature>
<dbReference type="GeneID" id="108568406"/>
<sequence>MLKQPIKLLSGAFPIVQWLPKYTIQKAVCDLIAGITVGLTLIPQSIAYAALAGLGPEYGLYSSLCGGFIYTIFGTVKDLNVAPTALISLLTFTYTHDSSFGQPQSAILLCFLSGIIETGFGLLHLGFLVDFVSTPVVAGFTSAGALTIAAAQIKNMLGLNFKAETFVKIMYNVFYHIKETSLWDAALSIICCCSLIMLREMKRFGNPNTDNIWKTSVWFLSVSRNALLVIICAFTAFLLKKHDLTPFSLIKNVPQGLPPIQLPFIISNGTETFNFIDVTSDLGTGIIVVPLVSILSNIAIAKAFADGKVLDASQEMLAVGLCNIFGSFFGSFPINASFSRAAVNNASGARTTFGGIFTGILVMFALTFLTPYFSYIPKATLSSVIICAVIYMVELKLSRLIWRINRIDFFPLLVTLVACLVLSIEIGIVIGIVVDLLLVLYYTSRPKIETEIIKHEKNFQYMKVVLVGTLFYSAAEFTRDKVLKMITSDSKFLVFDCANLRKIDFTAAKENIHIFLQCIDALIKDLNEWKPLVVFLRPKTEIDFILRKAITDANCYFIKNDNELDTLFDEKANSGYELTSVCANEAYENDDEKL</sequence>
<feature type="transmembrane region" description="Helical" evidence="5">
    <location>
        <begin position="379"/>
        <end position="397"/>
    </location>
</feature>
<feature type="transmembrane region" description="Helical" evidence="5">
    <location>
        <begin position="180"/>
        <end position="198"/>
    </location>
</feature>
<dbReference type="InterPro" id="IPR018045">
    <property type="entry name" value="S04_transporter_CS"/>
</dbReference>
<feature type="transmembrane region" description="Helical" evidence="5">
    <location>
        <begin position="106"/>
        <end position="129"/>
    </location>
</feature>
<evidence type="ECO:0000256" key="4">
    <source>
        <dbReference type="ARBA" id="ARBA00023136"/>
    </source>
</evidence>
<feature type="transmembrane region" description="Helical" evidence="5">
    <location>
        <begin position="218"/>
        <end position="239"/>
    </location>
</feature>
<feature type="transmembrane region" description="Helical" evidence="5">
    <location>
        <begin position="317"/>
        <end position="339"/>
    </location>
</feature>
<dbReference type="Pfam" id="PF00916">
    <property type="entry name" value="Sulfate_transp"/>
    <property type="match status" value="1"/>
</dbReference>
<proteinExistence type="predicted"/>
<dbReference type="InterPro" id="IPR036513">
    <property type="entry name" value="STAS_dom_sf"/>
</dbReference>
<organism evidence="7 8">
    <name type="scientific">Nicrophorus vespilloides</name>
    <name type="common">Boreal carrion beetle</name>
    <dbReference type="NCBI Taxonomy" id="110193"/>
    <lineage>
        <taxon>Eukaryota</taxon>
        <taxon>Metazoa</taxon>
        <taxon>Ecdysozoa</taxon>
        <taxon>Arthropoda</taxon>
        <taxon>Hexapoda</taxon>
        <taxon>Insecta</taxon>
        <taxon>Pterygota</taxon>
        <taxon>Neoptera</taxon>
        <taxon>Endopterygota</taxon>
        <taxon>Coleoptera</taxon>
        <taxon>Polyphaga</taxon>
        <taxon>Staphyliniformia</taxon>
        <taxon>Silphidae</taxon>
        <taxon>Nicrophorinae</taxon>
        <taxon>Nicrophorus</taxon>
    </lineage>
</organism>
<dbReference type="PROSITE" id="PS01130">
    <property type="entry name" value="SLC26A"/>
    <property type="match status" value="1"/>
</dbReference>
<dbReference type="Proteomes" id="UP000695000">
    <property type="component" value="Unplaced"/>
</dbReference>
<dbReference type="InterPro" id="IPR001902">
    <property type="entry name" value="SLC26A/SulP_fam"/>
</dbReference>
<feature type="transmembrane region" description="Helical" evidence="5">
    <location>
        <begin position="409"/>
        <end position="441"/>
    </location>
</feature>
<keyword evidence="7" id="KW-1185">Reference proteome</keyword>
<evidence type="ECO:0000313" key="8">
    <source>
        <dbReference type="RefSeq" id="XP_017784960.1"/>
    </source>
</evidence>
<evidence type="ECO:0000256" key="3">
    <source>
        <dbReference type="ARBA" id="ARBA00022989"/>
    </source>
</evidence>
<evidence type="ECO:0000256" key="1">
    <source>
        <dbReference type="ARBA" id="ARBA00004141"/>
    </source>
</evidence>
<name>A0ABM1NDR0_NICVS</name>
<feature type="transmembrane region" description="Helical" evidence="5">
    <location>
        <begin position="135"/>
        <end position="153"/>
    </location>
</feature>
<evidence type="ECO:0000256" key="2">
    <source>
        <dbReference type="ARBA" id="ARBA00022692"/>
    </source>
</evidence>
<comment type="subcellular location">
    <subcellularLocation>
        <location evidence="1">Membrane</location>
        <topology evidence="1">Multi-pass membrane protein</topology>
    </subcellularLocation>
</comment>
<feature type="domain" description="SLC26A/SulP transporter" evidence="6">
    <location>
        <begin position="30"/>
        <end position="415"/>
    </location>
</feature>
<accession>A0ABM1NDR0</accession>
<evidence type="ECO:0000313" key="7">
    <source>
        <dbReference type="Proteomes" id="UP000695000"/>
    </source>
</evidence>
<reference evidence="8" key="1">
    <citation type="submission" date="2025-08" db="UniProtKB">
        <authorList>
            <consortium name="RefSeq"/>
        </authorList>
    </citation>
    <scope>IDENTIFICATION</scope>
    <source>
        <tissue evidence="8">Whole Larva</tissue>
    </source>
</reference>
<gene>
    <name evidence="8" type="primary">LOC108568406</name>
</gene>